<feature type="compositionally biased region" description="Gly residues" evidence="6">
    <location>
        <begin position="169"/>
        <end position="182"/>
    </location>
</feature>
<dbReference type="GO" id="GO:0006384">
    <property type="term" value="P:transcription initiation at RNA polymerase III promoter"/>
    <property type="evidence" value="ECO:0007669"/>
    <property type="project" value="TreeGrafter"/>
</dbReference>
<protein>
    <submittedName>
        <fullName evidence="9">DNA-directed RNA polymerase III subunit RPC8</fullName>
    </submittedName>
</protein>
<evidence type="ECO:0000256" key="3">
    <source>
        <dbReference type="ARBA" id="ARBA00022478"/>
    </source>
</evidence>
<gene>
    <name evidence="9" type="ORF">Fcan01_21579</name>
</gene>
<evidence type="ECO:0000256" key="1">
    <source>
        <dbReference type="ARBA" id="ARBA00004123"/>
    </source>
</evidence>
<sequence>MFQLYELTREVRIEPHNLGHDRVEAITDELNNKLANRVVLGVGLCMSLWDIKEIRNGVIYPSDGGVHSVVKFRYIVFRPFQDEILVGKIKRCTPDGVHVTLGFFDDIFIPQEGLQHPSKFDEREQLWIWEYKAEEDDEVHEMYMDKGENIRFRVTGEVFCDTTPIPSGSGDGSSVGGQGQIGSGPSTSTAGGGGPEQSGMEDDSSTSKIPYSLTASINEPGLGLLSWWS</sequence>
<dbReference type="InterPro" id="IPR012340">
    <property type="entry name" value="NA-bd_OB-fold"/>
</dbReference>
<dbReference type="Gene3D" id="3.30.1490.120">
    <property type="entry name" value="RNA polymerase Rpb7-like, N-terminal domain"/>
    <property type="match status" value="1"/>
</dbReference>
<proteinExistence type="inferred from homology"/>
<dbReference type="InterPro" id="IPR036898">
    <property type="entry name" value="RNA_pol_Rpb7-like_N_sf"/>
</dbReference>
<comment type="caution">
    <text evidence="9">The sequence shown here is derived from an EMBL/GenBank/DDBJ whole genome shotgun (WGS) entry which is preliminary data.</text>
</comment>
<feature type="region of interest" description="Disordered" evidence="6">
    <location>
        <begin position="163"/>
        <end position="213"/>
    </location>
</feature>
<evidence type="ECO:0000259" key="7">
    <source>
        <dbReference type="Pfam" id="PF03876"/>
    </source>
</evidence>
<evidence type="ECO:0000256" key="2">
    <source>
        <dbReference type="ARBA" id="ARBA00009307"/>
    </source>
</evidence>
<dbReference type="Gene3D" id="2.40.50.140">
    <property type="entry name" value="Nucleic acid-binding proteins"/>
    <property type="match status" value="1"/>
</dbReference>
<dbReference type="OrthoDB" id="10256606at2759"/>
<dbReference type="EMBL" id="LNIX01000021">
    <property type="protein sequence ID" value="OXA43812.1"/>
    <property type="molecule type" value="Genomic_DNA"/>
</dbReference>
<dbReference type="Proteomes" id="UP000198287">
    <property type="component" value="Unassembled WGS sequence"/>
</dbReference>
<feature type="domain" description="RNA polymerase Rpb7-like N-terminal" evidence="7">
    <location>
        <begin position="10"/>
        <end position="64"/>
    </location>
</feature>
<evidence type="ECO:0000259" key="8">
    <source>
        <dbReference type="Pfam" id="PF08292"/>
    </source>
</evidence>
<evidence type="ECO:0000313" key="9">
    <source>
        <dbReference type="EMBL" id="OXA43812.1"/>
    </source>
</evidence>
<dbReference type="PANTHER" id="PTHR12709:SF1">
    <property type="entry name" value="DNA-DIRECTED RNA POLYMERASE III SUBUNIT RPC8"/>
    <property type="match status" value="1"/>
</dbReference>
<reference evidence="9 10" key="1">
    <citation type="submission" date="2015-12" db="EMBL/GenBank/DDBJ databases">
        <title>The genome of Folsomia candida.</title>
        <authorList>
            <person name="Faddeeva A."/>
            <person name="Derks M.F."/>
            <person name="Anvar Y."/>
            <person name="Smit S."/>
            <person name="Van Straalen N."/>
            <person name="Roelofs D."/>
        </authorList>
    </citation>
    <scope>NUCLEOTIDE SEQUENCE [LARGE SCALE GENOMIC DNA]</scope>
    <source>
        <strain evidence="9 10">VU population</strain>
        <tissue evidence="9">Whole body</tissue>
    </source>
</reference>
<dbReference type="InterPro" id="IPR045113">
    <property type="entry name" value="Rpb7-like"/>
</dbReference>
<organism evidence="9 10">
    <name type="scientific">Folsomia candida</name>
    <name type="common">Springtail</name>
    <dbReference type="NCBI Taxonomy" id="158441"/>
    <lineage>
        <taxon>Eukaryota</taxon>
        <taxon>Metazoa</taxon>
        <taxon>Ecdysozoa</taxon>
        <taxon>Arthropoda</taxon>
        <taxon>Hexapoda</taxon>
        <taxon>Collembola</taxon>
        <taxon>Entomobryomorpha</taxon>
        <taxon>Isotomoidea</taxon>
        <taxon>Isotomidae</taxon>
        <taxon>Proisotominae</taxon>
        <taxon>Folsomia</taxon>
    </lineage>
</organism>
<keyword evidence="5" id="KW-0539">Nucleus</keyword>
<dbReference type="InterPro" id="IPR005576">
    <property type="entry name" value="Rpb7-like_N"/>
</dbReference>
<keyword evidence="10" id="KW-1185">Reference proteome</keyword>
<feature type="domain" description="RNA polymerase III subunit Rpc25" evidence="8">
    <location>
        <begin position="83"/>
        <end position="228"/>
    </location>
</feature>
<dbReference type="InterPro" id="IPR013238">
    <property type="entry name" value="RNA_pol_III_Rbc25"/>
</dbReference>
<dbReference type="Pfam" id="PF08292">
    <property type="entry name" value="RNA_pol_Rbc25"/>
    <property type="match status" value="1"/>
</dbReference>
<keyword evidence="4" id="KW-0804">Transcription</keyword>
<keyword evidence="3 9" id="KW-0240">DNA-directed RNA polymerase</keyword>
<dbReference type="GO" id="GO:0005666">
    <property type="term" value="C:RNA polymerase III complex"/>
    <property type="evidence" value="ECO:0007669"/>
    <property type="project" value="TreeGrafter"/>
</dbReference>
<dbReference type="STRING" id="158441.A0A226DE10"/>
<dbReference type="OMA" id="LGPTLWW"/>
<evidence type="ECO:0000256" key="4">
    <source>
        <dbReference type="ARBA" id="ARBA00023163"/>
    </source>
</evidence>
<evidence type="ECO:0000256" key="6">
    <source>
        <dbReference type="SAM" id="MobiDB-lite"/>
    </source>
</evidence>
<accession>A0A226DE10</accession>
<comment type="subcellular location">
    <subcellularLocation>
        <location evidence="1">Nucleus</location>
    </subcellularLocation>
</comment>
<dbReference type="PANTHER" id="PTHR12709">
    <property type="entry name" value="DNA-DIRECTED RNA POLYMERASE II, III"/>
    <property type="match status" value="1"/>
</dbReference>
<name>A0A226DE10_FOLCA</name>
<dbReference type="CDD" id="cd04330">
    <property type="entry name" value="RNAP_III_Rpc25_N"/>
    <property type="match status" value="1"/>
</dbReference>
<dbReference type="AlphaFoldDB" id="A0A226DE10"/>
<dbReference type="SUPFAM" id="SSF50249">
    <property type="entry name" value="Nucleic acid-binding proteins"/>
    <property type="match status" value="1"/>
</dbReference>
<dbReference type="Pfam" id="PF03876">
    <property type="entry name" value="SHS2_Rpb7-N"/>
    <property type="match status" value="1"/>
</dbReference>
<evidence type="ECO:0000313" key="10">
    <source>
        <dbReference type="Proteomes" id="UP000198287"/>
    </source>
</evidence>
<comment type="similarity">
    <text evidence="2">Belongs to the eukaryotic RPB7/RPC8 RNA polymerase subunit family.</text>
</comment>
<dbReference type="SUPFAM" id="SSF88798">
    <property type="entry name" value="N-terminal, heterodimerisation domain of RBP7 (RpoE)"/>
    <property type="match status" value="1"/>
</dbReference>
<evidence type="ECO:0000256" key="5">
    <source>
        <dbReference type="ARBA" id="ARBA00023242"/>
    </source>
</evidence>